<organism evidence="3 4">
    <name type="scientific">Lactobacillus bombicola</name>
    <dbReference type="NCBI Taxonomy" id="1505723"/>
    <lineage>
        <taxon>Bacteria</taxon>
        <taxon>Bacillati</taxon>
        <taxon>Bacillota</taxon>
        <taxon>Bacilli</taxon>
        <taxon>Lactobacillales</taxon>
        <taxon>Lactobacillaceae</taxon>
        <taxon>Lactobacillus</taxon>
    </lineage>
</organism>
<evidence type="ECO:0000256" key="1">
    <source>
        <dbReference type="PROSITE-ProRule" id="PRU01076"/>
    </source>
</evidence>
<feature type="domain" description="SpoVT-AbrB" evidence="2">
    <location>
        <begin position="4"/>
        <end position="49"/>
    </location>
</feature>
<dbReference type="PANTHER" id="PTHR34860">
    <property type="entry name" value="REPRESSOR-LIKE PROTEIN SSO7C3"/>
    <property type="match status" value="1"/>
</dbReference>
<dbReference type="GO" id="GO:0003677">
    <property type="term" value="F:DNA binding"/>
    <property type="evidence" value="ECO:0007669"/>
    <property type="project" value="UniProtKB-UniRule"/>
</dbReference>
<accession>A0A396SWX1</accession>
<sequence>MDNAMTGKMSQKGQVVIPATIRKALGLTRGTELSFEVKGDEIMIKKLPTALDWANLVKQISIEDVEIDEHGNYDPKKSPKFHDWMVNG</sequence>
<dbReference type="Gene3D" id="2.10.260.10">
    <property type="match status" value="1"/>
</dbReference>
<dbReference type="EMBL" id="QOCV01000006">
    <property type="protein sequence ID" value="RHW54271.1"/>
    <property type="molecule type" value="Genomic_DNA"/>
</dbReference>
<evidence type="ECO:0000259" key="2">
    <source>
        <dbReference type="PROSITE" id="PS51740"/>
    </source>
</evidence>
<protein>
    <submittedName>
        <fullName evidence="3">AbrB family transcriptional regulator</fullName>
    </submittedName>
</protein>
<dbReference type="Proteomes" id="UP000265862">
    <property type="component" value="Unassembled WGS sequence"/>
</dbReference>
<dbReference type="RefSeq" id="WP_118897922.1">
    <property type="nucleotide sequence ID" value="NZ_QOCV01000006.1"/>
</dbReference>
<dbReference type="NCBIfam" id="TIGR01439">
    <property type="entry name" value="lp_hng_hel_AbrB"/>
    <property type="match status" value="1"/>
</dbReference>
<dbReference type="PANTHER" id="PTHR34860:SF6">
    <property type="entry name" value="REPRESSOR-LIKE PROTEIN SSO7C3"/>
    <property type="match status" value="1"/>
</dbReference>
<evidence type="ECO:0000313" key="3">
    <source>
        <dbReference type="EMBL" id="RHW54271.1"/>
    </source>
</evidence>
<dbReference type="SUPFAM" id="SSF89447">
    <property type="entry name" value="AbrB/MazE/MraZ-like"/>
    <property type="match status" value="1"/>
</dbReference>
<proteinExistence type="predicted"/>
<dbReference type="PROSITE" id="PS51740">
    <property type="entry name" value="SPOVT_ABRB"/>
    <property type="match status" value="1"/>
</dbReference>
<keyword evidence="1" id="KW-0238">DNA-binding</keyword>
<reference evidence="3 4" key="1">
    <citation type="submission" date="2018-07" db="EMBL/GenBank/DDBJ databases">
        <title>Genome sequences of six Lactobacillus spp. isolated from bumble bee guts.</title>
        <authorList>
            <person name="Motta E.V.S."/>
            <person name="Moran N.A."/>
        </authorList>
    </citation>
    <scope>NUCLEOTIDE SEQUENCE [LARGE SCALE GENOMIC DNA]</scope>
    <source>
        <strain evidence="3 4">OCC3</strain>
    </source>
</reference>
<dbReference type="InterPro" id="IPR052975">
    <property type="entry name" value="Repressor-like_regulatory"/>
</dbReference>
<dbReference type="AlphaFoldDB" id="A0A396SWX1"/>
<gene>
    <name evidence="3" type="ORF">DS835_04260</name>
</gene>
<dbReference type="Pfam" id="PF04014">
    <property type="entry name" value="MazE_antitoxin"/>
    <property type="match status" value="1"/>
</dbReference>
<name>A0A396SWX1_9LACO</name>
<comment type="caution">
    <text evidence="3">The sequence shown here is derived from an EMBL/GenBank/DDBJ whole genome shotgun (WGS) entry which is preliminary data.</text>
</comment>
<dbReference type="InterPro" id="IPR007159">
    <property type="entry name" value="SpoVT-AbrB_dom"/>
</dbReference>
<dbReference type="SMART" id="SM00966">
    <property type="entry name" value="SpoVT_AbrB"/>
    <property type="match status" value="1"/>
</dbReference>
<dbReference type="InterPro" id="IPR037914">
    <property type="entry name" value="SpoVT-AbrB_sf"/>
</dbReference>
<evidence type="ECO:0000313" key="4">
    <source>
        <dbReference type="Proteomes" id="UP000265862"/>
    </source>
</evidence>